<dbReference type="InterPro" id="IPR044946">
    <property type="entry name" value="Restrct_endonuc_typeI_TRD_sf"/>
</dbReference>
<feature type="domain" description="Type I restriction modification DNA specificity" evidence="4">
    <location>
        <begin position="45"/>
        <end position="149"/>
    </location>
</feature>
<dbReference type="SUPFAM" id="SSF116734">
    <property type="entry name" value="DNA methylase specificity domain"/>
    <property type="match status" value="2"/>
</dbReference>
<evidence type="ECO:0000259" key="4">
    <source>
        <dbReference type="Pfam" id="PF01420"/>
    </source>
</evidence>
<dbReference type="GO" id="GO:0003677">
    <property type="term" value="F:DNA binding"/>
    <property type="evidence" value="ECO:0007669"/>
    <property type="project" value="UniProtKB-KW"/>
</dbReference>
<keyword evidence="5" id="KW-0378">Hydrolase</keyword>
<comment type="similarity">
    <text evidence="1">Belongs to the type-I restriction system S methylase family.</text>
</comment>
<dbReference type="GO" id="GO:0009307">
    <property type="term" value="P:DNA restriction-modification system"/>
    <property type="evidence" value="ECO:0007669"/>
    <property type="project" value="UniProtKB-KW"/>
</dbReference>
<evidence type="ECO:0000256" key="1">
    <source>
        <dbReference type="ARBA" id="ARBA00010923"/>
    </source>
</evidence>
<dbReference type="AlphaFoldDB" id="A0A432XNU8"/>
<dbReference type="Pfam" id="PF01420">
    <property type="entry name" value="Methylase_S"/>
    <property type="match status" value="2"/>
</dbReference>
<accession>A0A432XNU8</accession>
<dbReference type="InterPro" id="IPR000055">
    <property type="entry name" value="Restrct_endonuc_typeI_TRD"/>
</dbReference>
<name>A0A432XNU8_9GAMM</name>
<evidence type="ECO:0000256" key="3">
    <source>
        <dbReference type="ARBA" id="ARBA00023125"/>
    </source>
</evidence>
<dbReference type="Proteomes" id="UP000287330">
    <property type="component" value="Unassembled WGS sequence"/>
</dbReference>
<organism evidence="5 6">
    <name type="scientific">Idiomarina fontislapidosi</name>
    <dbReference type="NCBI Taxonomy" id="263723"/>
    <lineage>
        <taxon>Bacteria</taxon>
        <taxon>Pseudomonadati</taxon>
        <taxon>Pseudomonadota</taxon>
        <taxon>Gammaproteobacteria</taxon>
        <taxon>Alteromonadales</taxon>
        <taxon>Idiomarinaceae</taxon>
        <taxon>Idiomarina</taxon>
    </lineage>
</organism>
<keyword evidence="5" id="KW-0255">Endonuclease</keyword>
<dbReference type="OrthoDB" id="9798929at2"/>
<dbReference type="PANTHER" id="PTHR30408">
    <property type="entry name" value="TYPE-1 RESTRICTION ENZYME ECOKI SPECIFICITY PROTEIN"/>
    <property type="match status" value="1"/>
</dbReference>
<evidence type="ECO:0000313" key="6">
    <source>
        <dbReference type="Proteomes" id="UP000287330"/>
    </source>
</evidence>
<keyword evidence="5" id="KW-0540">Nuclease</keyword>
<dbReference type="CDD" id="cd16961">
    <property type="entry name" value="RMtype1_S_TRD-CR_like"/>
    <property type="match status" value="1"/>
</dbReference>
<proteinExistence type="inferred from homology"/>
<dbReference type="InterPro" id="IPR052021">
    <property type="entry name" value="Type-I_RS_S_subunit"/>
</dbReference>
<dbReference type="EMBL" id="PIPV01000015">
    <property type="protein sequence ID" value="RUO50395.1"/>
    <property type="molecule type" value="Genomic_DNA"/>
</dbReference>
<evidence type="ECO:0000313" key="5">
    <source>
        <dbReference type="EMBL" id="RUO50395.1"/>
    </source>
</evidence>
<evidence type="ECO:0000256" key="2">
    <source>
        <dbReference type="ARBA" id="ARBA00022747"/>
    </source>
</evidence>
<comment type="caution">
    <text evidence="5">The sequence shown here is derived from an EMBL/GenBank/DDBJ whole genome shotgun (WGS) entry which is preliminary data.</text>
</comment>
<protein>
    <submittedName>
        <fullName evidence="5">Restriction endonuclease subunit S</fullName>
    </submittedName>
</protein>
<dbReference type="GO" id="GO:0004519">
    <property type="term" value="F:endonuclease activity"/>
    <property type="evidence" value="ECO:0007669"/>
    <property type="project" value="UniProtKB-KW"/>
</dbReference>
<sequence>MDEKTEPDFEIEYVDISSVSLTRGIENKDLMTFEKSPSRARRKVRNGDIIISTVRTYLKAIAQVRNPSDNLIVSTGFAVVRPNPSLDSRFAGYMLQSNGFVGDVVANSVGVSYPAINASDLVRLPFVEPPVIEQQKISDFLDQETSKIEALIFRKKDLLEKIEEKRSALISHAVTKGLYPNVSTKDSGSPWLGRVPSHWQVKRLKNIATWNDETIEENTDPDFEIEYVDISSVSLNKGIENIELINFENAPSRARRKVRDGDIIISTVRTYLKAITSIKNPPDNMVVSTGFAVIRPAANINQRFVGYLLQSSGFVGAVVANSVGVSYPAINASDLVRLPIVQPPIKEQEAIVQYLDREIVRIDEQFQKVEAAIEKLEEYRSTLIINAVTGKFDVRDFCPTATTEQREVAHG</sequence>
<dbReference type="Gene3D" id="3.90.220.20">
    <property type="entry name" value="DNA methylase specificity domains"/>
    <property type="match status" value="2"/>
</dbReference>
<keyword evidence="6" id="KW-1185">Reference proteome</keyword>
<gene>
    <name evidence="5" type="ORF">CWE25_12435</name>
</gene>
<feature type="domain" description="Type I restriction modification DNA specificity" evidence="4">
    <location>
        <begin position="196"/>
        <end position="357"/>
    </location>
</feature>
<reference evidence="6" key="1">
    <citation type="journal article" date="2018" name="Front. Microbiol.">
        <title>Genome-Based Analysis Reveals the Taxonomy and Diversity of the Family Idiomarinaceae.</title>
        <authorList>
            <person name="Liu Y."/>
            <person name="Lai Q."/>
            <person name="Shao Z."/>
        </authorList>
    </citation>
    <scope>NUCLEOTIDE SEQUENCE [LARGE SCALE GENOMIC DNA]</scope>
    <source>
        <strain evidence="6">F23</strain>
    </source>
</reference>
<dbReference type="PANTHER" id="PTHR30408:SF12">
    <property type="entry name" value="TYPE I RESTRICTION ENZYME MJAVIII SPECIFICITY SUBUNIT"/>
    <property type="match status" value="1"/>
</dbReference>
<keyword evidence="3" id="KW-0238">DNA-binding</keyword>
<keyword evidence="2" id="KW-0680">Restriction system</keyword>